<evidence type="ECO:0000256" key="4">
    <source>
        <dbReference type="ARBA" id="ARBA00022692"/>
    </source>
</evidence>
<keyword evidence="4 7" id="KW-0812">Transmembrane</keyword>
<evidence type="ECO:0000256" key="5">
    <source>
        <dbReference type="ARBA" id="ARBA00022989"/>
    </source>
</evidence>
<comment type="caution">
    <text evidence="9">The sequence shown here is derived from an EMBL/GenBank/DDBJ whole genome shotgun (WGS) entry which is preliminary data.</text>
</comment>
<feature type="transmembrane region" description="Helical" evidence="7">
    <location>
        <begin position="12"/>
        <end position="32"/>
    </location>
</feature>
<organism evidence="9 10">
    <name type="scientific">Paenibacillus phytorum</name>
    <dbReference type="NCBI Taxonomy" id="2654977"/>
    <lineage>
        <taxon>Bacteria</taxon>
        <taxon>Bacillati</taxon>
        <taxon>Bacillota</taxon>
        <taxon>Bacilli</taxon>
        <taxon>Bacillales</taxon>
        <taxon>Paenibacillaceae</taxon>
        <taxon>Paenibacillus</taxon>
    </lineage>
</organism>
<sequence length="295" mass="33189">MKIRNAIQDKAFDIFNYSFLTVILVIVLYPLYFVFIASFSEPDAIYRGDVIFRISGFNLKGYHRILENANIWLGYRNSILYLVIGTFVNLLVTIPAAYSLSRKDTPARKTIIGIFMFTMFFSGGLIPTFLLVKSIGLYNTFSVMVILGAVNVFNLMVAMSFFQSTISEELLDAAVIDGCSDIQFFFKIVIPLSKAIIAVMTLYYGVAHWNSFFNAIIYLKDKNLYPLQLILRDILTLNQVLAGMSDATDSAVEQQKIAESIKYGVIIVASLPMMVLYPFIQKHFVQGVMIGSVKG</sequence>
<accession>A0ABX1Y4C6</accession>
<protein>
    <submittedName>
        <fullName evidence="9">ABC transporter permease subunit</fullName>
    </submittedName>
</protein>
<feature type="transmembrane region" description="Helical" evidence="7">
    <location>
        <begin position="110"/>
        <end position="132"/>
    </location>
</feature>
<dbReference type="EMBL" id="WHOA01000229">
    <property type="protein sequence ID" value="NOU75745.1"/>
    <property type="molecule type" value="Genomic_DNA"/>
</dbReference>
<keyword evidence="6 7" id="KW-0472">Membrane</keyword>
<dbReference type="PANTHER" id="PTHR43744">
    <property type="entry name" value="ABC TRANSPORTER PERMEASE PROTEIN MG189-RELATED-RELATED"/>
    <property type="match status" value="1"/>
</dbReference>
<dbReference type="SUPFAM" id="SSF161098">
    <property type="entry name" value="MetI-like"/>
    <property type="match status" value="1"/>
</dbReference>
<dbReference type="Proteomes" id="UP000616779">
    <property type="component" value="Unassembled WGS sequence"/>
</dbReference>
<evidence type="ECO:0000313" key="10">
    <source>
        <dbReference type="Proteomes" id="UP000616779"/>
    </source>
</evidence>
<evidence type="ECO:0000256" key="6">
    <source>
        <dbReference type="ARBA" id="ARBA00023136"/>
    </source>
</evidence>
<feature type="transmembrane region" description="Helical" evidence="7">
    <location>
        <begin position="138"/>
        <end position="163"/>
    </location>
</feature>
<evidence type="ECO:0000256" key="2">
    <source>
        <dbReference type="ARBA" id="ARBA00022448"/>
    </source>
</evidence>
<evidence type="ECO:0000256" key="3">
    <source>
        <dbReference type="ARBA" id="ARBA00022475"/>
    </source>
</evidence>
<keyword evidence="3" id="KW-1003">Cell membrane</keyword>
<dbReference type="PANTHER" id="PTHR43744:SF9">
    <property type="entry name" value="POLYGALACTURONAN_RHAMNOGALACTURONAN TRANSPORT SYSTEM PERMEASE PROTEIN YTCP"/>
    <property type="match status" value="1"/>
</dbReference>
<proteinExistence type="inferred from homology"/>
<dbReference type="Pfam" id="PF00528">
    <property type="entry name" value="BPD_transp_1"/>
    <property type="match status" value="1"/>
</dbReference>
<evidence type="ECO:0000313" key="9">
    <source>
        <dbReference type="EMBL" id="NOU75745.1"/>
    </source>
</evidence>
<dbReference type="InterPro" id="IPR035906">
    <property type="entry name" value="MetI-like_sf"/>
</dbReference>
<dbReference type="PROSITE" id="PS50928">
    <property type="entry name" value="ABC_TM1"/>
    <property type="match status" value="1"/>
</dbReference>
<feature type="transmembrane region" description="Helical" evidence="7">
    <location>
        <begin position="79"/>
        <end position="98"/>
    </location>
</feature>
<keyword evidence="5 7" id="KW-1133">Transmembrane helix</keyword>
<evidence type="ECO:0000256" key="1">
    <source>
        <dbReference type="ARBA" id="ARBA00004651"/>
    </source>
</evidence>
<feature type="transmembrane region" description="Helical" evidence="7">
    <location>
        <begin position="261"/>
        <end position="280"/>
    </location>
</feature>
<feature type="domain" description="ABC transmembrane type-1" evidence="8">
    <location>
        <begin position="75"/>
        <end position="284"/>
    </location>
</feature>
<dbReference type="Gene3D" id="1.10.3720.10">
    <property type="entry name" value="MetI-like"/>
    <property type="match status" value="1"/>
</dbReference>
<dbReference type="CDD" id="cd06261">
    <property type="entry name" value="TM_PBP2"/>
    <property type="match status" value="1"/>
</dbReference>
<keyword evidence="2 7" id="KW-0813">Transport</keyword>
<evidence type="ECO:0000256" key="7">
    <source>
        <dbReference type="RuleBase" id="RU363032"/>
    </source>
</evidence>
<dbReference type="RefSeq" id="WP_171647685.1">
    <property type="nucleotide sequence ID" value="NZ_WHOA01000229.1"/>
</dbReference>
<comment type="subcellular location">
    <subcellularLocation>
        <location evidence="1 7">Cell membrane</location>
        <topology evidence="1 7">Multi-pass membrane protein</topology>
    </subcellularLocation>
</comment>
<comment type="similarity">
    <text evidence="7">Belongs to the binding-protein-dependent transport system permease family.</text>
</comment>
<evidence type="ECO:0000259" key="8">
    <source>
        <dbReference type="PROSITE" id="PS50928"/>
    </source>
</evidence>
<name>A0ABX1Y4C6_9BACL</name>
<keyword evidence="10" id="KW-1185">Reference proteome</keyword>
<gene>
    <name evidence="9" type="ORF">GC098_31005</name>
</gene>
<dbReference type="InterPro" id="IPR000515">
    <property type="entry name" value="MetI-like"/>
</dbReference>
<reference evidence="9 10" key="1">
    <citation type="submission" date="2019-10" db="EMBL/GenBank/DDBJ databases">
        <title>Description of Paenibacillus terrestris sp. nov.</title>
        <authorList>
            <person name="Carlier A."/>
            <person name="Qi S."/>
        </authorList>
    </citation>
    <scope>NUCLEOTIDE SEQUENCE [LARGE SCALE GENOMIC DNA]</scope>
    <source>
        <strain evidence="9 10">LMG 31458</strain>
    </source>
</reference>